<evidence type="ECO:0000256" key="8">
    <source>
        <dbReference type="ARBA" id="ARBA00022777"/>
    </source>
</evidence>
<dbReference type="PROSITE" id="PS50885">
    <property type="entry name" value="HAMP"/>
    <property type="match status" value="1"/>
</dbReference>
<evidence type="ECO:0000256" key="1">
    <source>
        <dbReference type="ARBA" id="ARBA00000085"/>
    </source>
</evidence>
<accession>A0A9X4AQQ3</accession>
<dbReference type="Gene3D" id="3.30.565.10">
    <property type="entry name" value="Histidine kinase-like ATPase, C-terminal domain"/>
    <property type="match status" value="1"/>
</dbReference>
<keyword evidence="7" id="KW-0547">Nucleotide-binding</keyword>
<evidence type="ECO:0000259" key="12">
    <source>
        <dbReference type="PROSITE" id="PS50885"/>
    </source>
</evidence>
<dbReference type="GO" id="GO:0005886">
    <property type="term" value="C:plasma membrane"/>
    <property type="evidence" value="ECO:0007669"/>
    <property type="project" value="UniProtKB-SubCell"/>
</dbReference>
<dbReference type="CDD" id="cd00082">
    <property type="entry name" value="HisKA"/>
    <property type="match status" value="1"/>
</dbReference>
<sequence>MDTLRRGWRIFRPREVSLARDVAARERRCAYDAGPFNASSPVTLAARLLLAFGLVAIFAAALVGLSLRDASRQIIESDFEDRIEAAAVGVRRELAREARALEGLLGPLCAHDTFVDKAHLLLERARGDESALESDARISMRHFVPDQARALGLDDLVLVTDKGLILAASDVSLTGTKAPELAKLLRSPAGGAPRLRPDPKGGEASLEVHCARSGGGVEVGLVGARRVGKILERIGASHGVELRVEGPDRAKGTGDAVVRPIDVAEVPGLRVVAIATRDKLHGALAKLDRAMLFAGSVALVLGLAIAFVLARSLSRPLVELARETREVVAGAPRTVKGRGGRELSDLADAWNRTIAELAAIRRRLAATERIAAQREVARQIAHEIKNPLAPIRAAVETLRRLRAREDPAFDEYFEEATVTVLQEVHRIANIVTEFTRFARLPPPNPAPIDLVSVAKGVVTLHASAGEGVERTGTRRVDLSSEPIPNVMADRDQMVQVLTNLIQNGLDAASAVRPDPRVLVTIGPQPDNKVRIVVRDNGPGVPAEMVPRLFEAYATTKEKGTGLGLAIVQRIVFEHGGEITYREAMKGGAVFEVWLPVSGPPLLDKPPAIEATLRGPDKSV</sequence>
<dbReference type="InterPro" id="IPR036890">
    <property type="entry name" value="HATPase_C_sf"/>
</dbReference>
<dbReference type="Pfam" id="PF02518">
    <property type="entry name" value="HATPase_c"/>
    <property type="match status" value="1"/>
</dbReference>
<dbReference type="InterPro" id="IPR003660">
    <property type="entry name" value="HAMP_dom"/>
</dbReference>
<protein>
    <recommendedName>
        <fullName evidence="3">histidine kinase</fullName>
        <ecNumber evidence="3">2.7.13.3</ecNumber>
    </recommendedName>
</protein>
<dbReference type="PANTHER" id="PTHR44936:SF10">
    <property type="entry name" value="SENSOR PROTEIN RSTB"/>
    <property type="match status" value="1"/>
</dbReference>
<reference evidence="13 14" key="1">
    <citation type="submission" date="2021-04" db="EMBL/GenBank/DDBJ databases">
        <title>Genome analysis of Polyangium sp.</title>
        <authorList>
            <person name="Li Y."/>
            <person name="Wang J."/>
        </authorList>
    </citation>
    <scope>NUCLEOTIDE SEQUENCE [LARGE SCALE GENOMIC DNA]</scope>
    <source>
        <strain evidence="13 14">SDU14</strain>
    </source>
</reference>
<dbReference type="EC" id="2.7.13.3" evidence="3"/>
<evidence type="ECO:0000259" key="11">
    <source>
        <dbReference type="PROSITE" id="PS50109"/>
    </source>
</evidence>
<dbReference type="InterPro" id="IPR003594">
    <property type="entry name" value="HATPase_dom"/>
</dbReference>
<feature type="domain" description="HAMP" evidence="12">
    <location>
        <begin position="311"/>
        <end position="362"/>
    </location>
</feature>
<keyword evidence="9" id="KW-0067">ATP-binding</keyword>
<dbReference type="SMART" id="SM00388">
    <property type="entry name" value="HisKA"/>
    <property type="match status" value="1"/>
</dbReference>
<name>A0A9X4AQQ3_9BACT</name>
<evidence type="ECO:0000256" key="10">
    <source>
        <dbReference type="SAM" id="Phobius"/>
    </source>
</evidence>
<dbReference type="SUPFAM" id="SSF55874">
    <property type="entry name" value="ATPase domain of HSP90 chaperone/DNA topoisomerase II/histidine kinase"/>
    <property type="match status" value="1"/>
</dbReference>
<feature type="domain" description="Histidine kinase" evidence="11">
    <location>
        <begin position="379"/>
        <end position="598"/>
    </location>
</feature>
<dbReference type="Gene3D" id="6.10.340.10">
    <property type="match status" value="1"/>
</dbReference>
<keyword evidence="6" id="KW-0808">Transferase</keyword>
<dbReference type="InterPro" id="IPR050980">
    <property type="entry name" value="2C_sensor_his_kinase"/>
</dbReference>
<dbReference type="PROSITE" id="PS50109">
    <property type="entry name" value="HIS_KIN"/>
    <property type="match status" value="1"/>
</dbReference>
<evidence type="ECO:0000256" key="5">
    <source>
        <dbReference type="ARBA" id="ARBA00022553"/>
    </source>
</evidence>
<dbReference type="CDD" id="cd00075">
    <property type="entry name" value="HATPase"/>
    <property type="match status" value="1"/>
</dbReference>
<keyword evidence="10" id="KW-1133">Transmembrane helix</keyword>
<comment type="subcellular location">
    <subcellularLocation>
        <location evidence="2">Cell membrane</location>
        <topology evidence="2">Multi-pass membrane protein</topology>
    </subcellularLocation>
</comment>
<keyword evidence="8 13" id="KW-0418">Kinase</keyword>
<dbReference type="PRINTS" id="PR00344">
    <property type="entry name" value="BCTRLSENSOR"/>
</dbReference>
<keyword evidence="10" id="KW-0812">Transmembrane</keyword>
<dbReference type="EMBL" id="JAGTJJ010000001">
    <property type="protein sequence ID" value="MDC3979267.1"/>
    <property type="molecule type" value="Genomic_DNA"/>
</dbReference>
<dbReference type="Pfam" id="PF00512">
    <property type="entry name" value="HisKA"/>
    <property type="match status" value="1"/>
</dbReference>
<keyword evidence="10" id="KW-0472">Membrane</keyword>
<dbReference type="GO" id="GO:0005524">
    <property type="term" value="F:ATP binding"/>
    <property type="evidence" value="ECO:0007669"/>
    <property type="project" value="UniProtKB-KW"/>
</dbReference>
<keyword evidence="14" id="KW-1185">Reference proteome</keyword>
<evidence type="ECO:0000256" key="2">
    <source>
        <dbReference type="ARBA" id="ARBA00004651"/>
    </source>
</evidence>
<dbReference type="PANTHER" id="PTHR44936">
    <property type="entry name" value="SENSOR PROTEIN CREC"/>
    <property type="match status" value="1"/>
</dbReference>
<dbReference type="Gene3D" id="1.10.287.130">
    <property type="match status" value="1"/>
</dbReference>
<feature type="transmembrane region" description="Helical" evidence="10">
    <location>
        <begin position="290"/>
        <end position="310"/>
    </location>
</feature>
<gene>
    <name evidence="13" type="ORF">KEG57_02065</name>
</gene>
<evidence type="ECO:0000256" key="3">
    <source>
        <dbReference type="ARBA" id="ARBA00012438"/>
    </source>
</evidence>
<evidence type="ECO:0000313" key="13">
    <source>
        <dbReference type="EMBL" id="MDC3979267.1"/>
    </source>
</evidence>
<dbReference type="SMART" id="SM00387">
    <property type="entry name" value="HATPase_c"/>
    <property type="match status" value="1"/>
</dbReference>
<evidence type="ECO:0000256" key="9">
    <source>
        <dbReference type="ARBA" id="ARBA00022840"/>
    </source>
</evidence>
<dbReference type="SUPFAM" id="SSF47384">
    <property type="entry name" value="Homodimeric domain of signal transducing histidine kinase"/>
    <property type="match status" value="1"/>
</dbReference>
<feature type="transmembrane region" description="Helical" evidence="10">
    <location>
        <begin position="44"/>
        <end position="67"/>
    </location>
</feature>
<proteinExistence type="predicted"/>
<keyword evidence="4" id="KW-1003">Cell membrane</keyword>
<evidence type="ECO:0000313" key="14">
    <source>
        <dbReference type="Proteomes" id="UP001151081"/>
    </source>
</evidence>
<comment type="caution">
    <text evidence="13">The sequence shown here is derived from an EMBL/GenBank/DDBJ whole genome shotgun (WGS) entry which is preliminary data.</text>
</comment>
<dbReference type="Proteomes" id="UP001151081">
    <property type="component" value="Unassembled WGS sequence"/>
</dbReference>
<comment type="catalytic activity">
    <reaction evidence="1">
        <text>ATP + protein L-histidine = ADP + protein N-phospho-L-histidine.</text>
        <dbReference type="EC" id="2.7.13.3"/>
    </reaction>
</comment>
<dbReference type="InterPro" id="IPR003661">
    <property type="entry name" value="HisK_dim/P_dom"/>
</dbReference>
<dbReference type="InterPro" id="IPR005467">
    <property type="entry name" value="His_kinase_dom"/>
</dbReference>
<organism evidence="13 14">
    <name type="scientific">Polyangium jinanense</name>
    <dbReference type="NCBI Taxonomy" id="2829994"/>
    <lineage>
        <taxon>Bacteria</taxon>
        <taxon>Pseudomonadati</taxon>
        <taxon>Myxococcota</taxon>
        <taxon>Polyangia</taxon>
        <taxon>Polyangiales</taxon>
        <taxon>Polyangiaceae</taxon>
        <taxon>Polyangium</taxon>
    </lineage>
</organism>
<evidence type="ECO:0000256" key="6">
    <source>
        <dbReference type="ARBA" id="ARBA00022679"/>
    </source>
</evidence>
<dbReference type="InterPro" id="IPR036097">
    <property type="entry name" value="HisK_dim/P_sf"/>
</dbReference>
<dbReference type="GO" id="GO:0000155">
    <property type="term" value="F:phosphorelay sensor kinase activity"/>
    <property type="evidence" value="ECO:0007669"/>
    <property type="project" value="InterPro"/>
</dbReference>
<dbReference type="InterPro" id="IPR004358">
    <property type="entry name" value="Sig_transdc_His_kin-like_C"/>
</dbReference>
<keyword evidence="5" id="KW-0597">Phosphoprotein</keyword>
<evidence type="ECO:0000256" key="7">
    <source>
        <dbReference type="ARBA" id="ARBA00022741"/>
    </source>
</evidence>
<dbReference type="AlphaFoldDB" id="A0A9X4AQQ3"/>
<evidence type="ECO:0000256" key="4">
    <source>
        <dbReference type="ARBA" id="ARBA00022475"/>
    </source>
</evidence>